<dbReference type="PANTHER" id="PTHR45816:SF4">
    <property type="entry name" value="RYR_IP3R HOMOLOGY ASSOCIATED DOMAIN-CONTAINING PROTEIN"/>
    <property type="match status" value="1"/>
</dbReference>
<dbReference type="Pfam" id="PF01365">
    <property type="entry name" value="RYDR_ITPR"/>
    <property type="match status" value="1"/>
</dbReference>
<name>A0AAV2RYZ0_MEGNR</name>
<dbReference type="PANTHER" id="PTHR45816">
    <property type="entry name" value="MIR DOMAIN-CONTAINING PROTEIN"/>
    <property type="match status" value="1"/>
</dbReference>
<dbReference type="InterPro" id="IPR035910">
    <property type="entry name" value="RyR/IP3R_RIH_dom_sf"/>
</dbReference>
<dbReference type="SUPFAM" id="SSF48371">
    <property type="entry name" value="ARM repeat"/>
    <property type="match status" value="1"/>
</dbReference>
<keyword evidence="1" id="KW-0675">Receptor</keyword>
<evidence type="ECO:0000259" key="2">
    <source>
        <dbReference type="Pfam" id="PF01365"/>
    </source>
</evidence>
<dbReference type="SUPFAM" id="SSF100909">
    <property type="entry name" value="IP3 receptor type 1 binding core, domain 2"/>
    <property type="match status" value="1"/>
</dbReference>
<dbReference type="AlphaFoldDB" id="A0AAV2RYZ0"/>
<dbReference type="InterPro" id="IPR015925">
    <property type="entry name" value="Ryanodine_IP3_receptor"/>
</dbReference>
<dbReference type="InterPro" id="IPR000699">
    <property type="entry name" value="RIH_dom"/>
</dbReference>
<evidence type="ECO:0000313" key="3">
    <source>
        <dbReference type="EMBL" id="CAL4148727.1"/>
    </source>
</evidence>
<feature type="non-terminal residue" evidence="3">
    <location>
        <position position="481"/>
    </location>
</feature>
<feature type="domain" description="RIH" evidence="2">
    <location>
        <begin position="3"/>
        <end position="148"/>
    </location>
</feature>
<dbReference type="GO" id="GO:0005262">
    <property type="term" value="F:calcium channel activity"/>
    <property type="evidence" value="ECO:0007669"/>
    <property type="project" value="InterPro"/>
</dbReference>
<evidence type="ECO:0000256" key="1">
    <source>
        <dbReference type="ARBA" id="ARBA00023170"/>
    </source>
</evidence>
<sequence>MAPKRNEQRLLRNMGVHTVVLDLLQVPYDKKEDKRMNELIELAHKFLQNFCHGDRQNQALLYKSIDLFLNPGLLEAKTVCAVFKDNSQLCSEVSERVIQHFIHCIETHGRHVQYLKFLQTIVKADGQFIRRSQDMVMQELVNAVEEVLVFYNDKSSFNSFIEMMKRDRNHMDYDESSQLRYHIELVNLLAELTEGKNVYTEIKCHSLITLDDIVSVVTHPDCIIEVKEAYINFLNHCYIDTEVEMKEIYNSHHIWSLFEKSFLVDMARVANAPPDRKHADKALENYVINSLMNIITTFFNSPFSDQSQTIQKYMDEARDFWGQPYVQQYSSKTRQPVFVQLLHHVYRVSQSVQSHQRINVENCIKTLTEVARKHNISIPSDLEAQVVSMSQRTNSIMSRTAKLWRNRDPMRDASSTSLTGRMDHLVIEQDFHSVSSVLENELRPLVSAELSVLVDILYQPQLLFRPGSEASKNCQNGGFIQ</sequence>
<dbReference type="InterPro" id="IPR016024">
    <property type="entry name" value="ARM-type_fold"/>
</dbReference>
<accession>A0AAV2RYZ0</accession>
<dbReference type="GO" id="GO:0016020">
    <property type="term" value="C:membrane"/>
    <property type="evidence" value="ECO:0007669"/>
    <property type="project" value="InterPro"/>
</dbReference>
<keyword evidence="4" id="KW-1185">Reference proteome</keyword>
<organism evidence="3 4">
    <name type="scientific">Meganyctiphanes norvegica</name>
    <name type="common">Northern krill</name>
    <name type="synonym">Thysanopoda norvegica</name>
    <dbReference type="NCBI Taxonomy" id="48144"/>
    <lineage>
        <taxon>Eukaryota</taxon>
        <taxon>Metazoa</taxon>
        <taxon>Ecdysozoa</taxon>
        <taxon>Arthropoda</taxon>
        <taxon>Crustacea</taxon>
        <taxon>Multicrustacea</taxon>
        <taxon>Malacostraca</taxon>
        <taxon>Eumalacostraca</taxon>
        <taxon>Eucarida</taxon>
        <taxon>Euphausiacea</taxon>
        <taxon>Euphausiidae</taxon>
        <taxon>Meganyctiphanes</taxon>
    </lineage>
</organism>
<proteinExistence type="predicted"/>
<dbReference type="Proteomes" id="UP001497623">
    <property type="component" value="Unassembled WGS sequence"/>
</dbReference>
<evidence type="ECO:0000313" key="4">
    <source>
        <dbReference type="Proteomes" id="UP001497623"/>
    </source>
</evidence>
<dbReference type="EMBL" id="CAXKWB010036631">
    <property type="protein sequence ID" value="CAL4148727.1"/>
    <property type="molecule type" value="Genomic_DNA"/>
</dbReference>
<reference evidence="3 4" key="1">
    <citation type="submission" date="2024-05" db="EMBL/GenBank/DDBJ databases">
        <authorList>
            <person name="Wallberg A."/>
        </authorList>
    </citation>
    <scope>NUCLEOTIDE SEQUENCE [LARGE SCALE GENOMIC DNA]</scope>
</reference>
<gene>
    <name evidence="3" type="ORF">MNOR_LOCUS30278</name>
</gene>
<protein>
    <recommendedName>
        <fullName evidence="2">RIH domain-containing protein</fullName>
    </recommendedName>
</protein>
<comment type="caution">
    <text evidence="3">The sequence shown here is derived from an EMBL/GenBank/DDBJ whole genome shotgun (WGS) entry which is preliminary data.</text>
</comment>